<name>A0A1I0GVP1_9RHOB</name>
<protein>
    <submittedName>
        <fullName evidence="1">Uncharacterized protein</fullName>
    </submittedName>
</protein>
<dbReference type="STRING" id="364199.SAMN04489858_109113"/>
<keyword evidence="2" id="KW-1185">Reference proteome</keyword>
<accession>A0A1I0GVP1</accession>
<dbReference type="Proteomes" id="UP000199180">
    <property type="component" value="Unassembled WGS sequence"/>
</dbReference>
<proteinExistence type="predicted"/>
<evidence type="ECO:0000313" key="1">
    <source>
        <dbReference type="EMBL" id="SET75435.1"/>
    </source>
</evidence>
<dbReference type="EMBL" id="FOHO01000009">
    <property type="protein sequence ID" value="SET75435.1"/>
    <property type="molecule type" value="Genomic_DNA"/>
</dbReference>
<evidence type="ECO:0000313" key="2">
    <source>
        <dbReference type="Proteomes" id="UP000199180"/>
    </source>
</evidence>
<reference evidence="1 2" key="1">
    <citation type="submission" date="2016-10" db="EMBL/GenBank/DDBJ databases">
        <authorList>
            <person name="de Groot N.N."/>
        </authorList>
    </citation>
    <scope>NUCLEOTIDE SEQUENCE [LARGE SCALE GENOMIC DNA]</scope>
    <source>
        <strain evidence="1 2">DSM 17862</strain>
    </source>
</reference>
<organism evidence="1 2">
    <name type="scientific">Paracoccus homiensis</name>
    <dbReference type="NCBI Taxonomy" id="364199"/>
    <lineage>
        <taxon>Bacteria</taxon>
        <taxon>Pseudomonadati</taxon>
        <taxon>Pseudomonadota</taxon>
        <taxon>Alphaproteobacteria</taxon>
        <taxon>Rhodobacterales</taxon>
        <taxon>Paracoccaceae</taxon>
        <taxon>Paracoccus</taxon>
    </lineage>
</organism>
<sequence>MSWQKARITRRLSDPEVAEQWRQGSCAGKVSFDTPQMAYQTARRQRFPGKHYRCLICGKFHIDGVGRKNR</sequence>
<dbReference type="AlphaFoldDB" id="A0A1I0GVP1"/>
<dbReference type="RefSeq" id="WP_090735719.1">
    <property type="nucleotide sequence ID" value="NZ_FOHO01000009.1"/>
</dbReference>
<dbReference type="OrthoDB" id="7510025at2"/>
<gene>
    <name evidence="1" type="ORF">SAMN04489858_109113</name>
</gene>